<dbReference type="EMBL" id="JANJYI010000004">
    <property type="protein sequence ID" value="KAK2652462.1"/>
    <property type="molecule type" value="Genomic_DNA"/>
</dbReference>
<name>A0AAD9X4B8_9ROSI</name>
<keyword evidence="3" id="KW-1185">Reference proteome</keyword>
<dbReference type="Pfam" id="PF00078">
    <property type="entry name" value="RVT_1"/>
    <property type="match status" value="1"/>
</dbReference>
<evidence type="ECO:0000313" key="3">
    <source>
        <dbReference type="Proteomes" id="UP001280121"/>
    </source>
</evidence>
<dbReference type="PANTHER" id="PTHR46890">
    <property type="entry name" value="NON-LTR RETROLELEMENT REVERSE TRANSCRIPTASE-LIKE PROTEIN-RELATED"/>
    <property type="match status" value="1"/>
</dbReference>
<gene>
    <name evidence="2" type="ORF">Ddye_012318</name>
</gene>
<sequence length="253" mass="28528">MDKIFQCVQPCLPVNKREFLDTNFSTEDVRVALFDIFPMKDPGPDGLPALFYQKYWSVVGDKITNACLGVLNKGLDLEIINETLVVLIPKVKRAVRISELRPISLYNVVYKIIVKALANHFRLVLRDVISETQSVFISGRLISDNAIVGFECMHALQMRKKGRKGVMALKLDMSKAYDQVEWDFLAGMMAKFGFSDSWIGLIKECIKSVSFSILVNGVSCGHVKPSRFFVRGTLYLYTSSSSVQRAFPTIFCC</sequence>
<dbReference type="PANTHER" id="PTHR46890:SF48">
    <property type="entry name" value="RNA-DIRECTED DNA POLYMERASE"/>
    <property type="match status" value="1"/>
</dbReference>
<dbReference type="InterPro" id="IPR000477">
    <property type="entry name" value="RT_dom"/>
</dbReference>
<feature type="domain" description="Reverse transcriptase" evidence="1">
    <location>
        <begin position="90"/>
        <end position="212"/>
    </location>
</feature>
<comment type="caution">
    <text evidence="2">The sequence shown here is derived from an EMBL/GenBank/DDBJ whole genome shotgun (WGS) entry which is preliminary data.</text>
</comment>
<dbReference type="InterPro" id="IPR043502">
    <property type="entry name" value="DNA/RNA_pol_sf"/>
</dbReference>
<proteinExistence type="predicted"/>
<accession>A0AAD9X4B8</accession>
<organism evidence="2 3">
    <name type="scientific">Dipteronia dyeriana</name>
    <dbReference type="NCBI Taxonomy" id="168575"/>
    <lineage>
        <taxon>Eukaryota</taxon>
        <taxon>Viridiplantae</taxon>
        <taxon>Streptophyta</taxon>
        <taxon>Embryophyta</taxon>
        <taxon>Tracheophyta</taxon>
        <taxon>Spermatophyta</taxon>
        <taxon>Magnoliopsida</taxon>
        <taxon>eudicotyledons</taxon>
        <taxon>Gunneridae</taxon>
        <taxon>Pentapetalae</taxon>
        <taxon>rosids</taxon>
        <taxon>malvids</taxon>
        <taxon>Sapindales</taxon>
        <taxon>Sapindaceae</taxon>
        <taxon>Hippocastanoideae</taxon>
        <taxon>Acereae</taxon>
        <taxon>Dipteronia</taxon>
    </lineage>
</organism>
<evidence type="ECO:0000259" key="1">
    <source>
        <dbReference type="Pfam" id="PF00078"/>
    </source>
</evidence>
<dbReference type="InterPro" id="IPR052343">
    <property type="entry name" value="Retrotransposon-Effector_Assoc"/>
</dbReference>
<protein>
    <recommendedName>
        <fullName evidence="1">Reverse transcriptase domain-containing protein</fullName>
    </recommendedName>
</protein>
<evidence type="ECO:0000313" key="2">
    <source>
        <dbReference type="EMBL" id="KAK2652462.1"/>
    </source>
</evidence>
<reference evidence="2" key="1">
    <citation type="journal article" date="2023" name="Plant J.">
        <title>Genome sequences and population genomics provide insights into the demographic history, inbreeding, and mutation load of two 'living fossil' tree species of Dipteronia.</title>
        <authorList>
            <person name="Feng Y."/>
            <person name="Comes H.P."/>
            <person name="Chen J."/>
            <person name="Zhu S."/>
            <person name="Lu R."/>
            <person name="Zhang X."/>
            <person name="Li P."/>
            <person name="Qiu J."/>
            <person name="Olsen K.M."/>
            <person name="Qiu Y."/>
        </authorList>
    </citation>
    <scope>NUCLEOTIDE SEQUENCE</scope>
    <source>
        <strain evidence="2">KIB01</strain>
    </source>
</reference>
<dbReference type="SUPFAM" id="SSF56672">
    <property type="entry name" value="DNA/RNA polymerases"/>
    <property type="match status" value="1"/>
</dbReference>
<dbReference type="Proteomes" id="UP001280121">
    <property type="component" value="Unassembled WGS sequence"/>
</dbReference>
<dbReference type="AlphaFoldDB" id="A0AAD9X4B8"/>